<proteinExistence type="predicted"/>
<accession>A0A1D9LCC9</accession>
<evidence type="ECO:0000313" key="3">
    <source>
        <dbReference type="Proteomes" id="UP000178776"/>
    </source>
</evidence>
<dbReference type="RefSeq" id="WP_070978474.1">
    <property type="nucleotide sequence ID" value="NZ_CP017707.1"/>
</dbReference>
<dbReference type="GeneID" id="68839995"/>
<dbReference type="Proteomes" id="UP000178776">
    <property type="component" value="Chromosome"/>
</dbReference>
<gene>
    <name evidence="2" type="ORF">BKX93_02045</name>
</gene>
<dbReference type="AlphaFoldDB" id="A0A1D9LCC9"/>
<protein>
    <submittedName>
        <fullName evidence="2">Uncharacterized protein</fullName>
    </submittedName>
</protein>
<organism evidence="2 3">
    <name type="scientific">Chromobacterium vaccinii</name>
    <dbReference type="NCBI Taxonomy" id="1108595"/>
    <lineage>
        <taxon>Bacteria</taxon>
        <taxon>Pseudomonadati</taxon>
        <taxon>Pseudomonadota</taxon>
        <taxon>Betaproteobacteria</taxon>
        <taxon>Neisseriales</taxon>
        <taxon>Chromobacteriaceae</taxon>
        <taxon>Chromobacterium</taxon>
    </lineage>
</organism>
<keyword evidence="1" id="KW-0732">Signal</keyword>
<feature type="signal peptide" evidence="1">
    <location>
        <begin position="1"/>
        <end position="18"/>
    </location>
</feature>
<sequence>MKPAAALLALFLALPAAAAPQADARELLDWLHAARDDINRAGKAKDKVALGRLRREAAQRLNAWPESAGFPDCRAALAEMVDFLNAYQRKDYAGRDRNGWRFRRHLAGCEHAVAGNW</sequence>
<dbReference type="KEGG" id="cvc:BKX93_02045"/>
<reference evidence="2 3" key="1">
    <citation type="submission" date="2016-10" db="EMBL/GenBank/DDBJ databases">
        <title>Chromobacterium muskegensis sp. nov., an insecticidal bacterium isolated from Sphagnum bogs.</title>
        <authorList>
            <person name="Sparks M.E."/>
            <person name="Blackburn M.B."/>
            <person name="Gundersen-Rindal D.E."/>
            <person name="Mitchell A."/>
            <person name="Farrar R."/>
            <person name="Kuhar D."/>
        </authorList>
    </citation>
    <scope>NUCLEOTIDE SEQUENCE [LARGE SCALE GENOMIC DNA]</scope>
    <source>
        <strain evidence="2 3">21-1</strain>
    </source>
</reference>
<name>A0A1D9LCC9_9NEIS</name>
<evidence type="ECO:0000313" key="2">
    <source>
        <dbReference type="EMBL" id="AOZ48895.1"/>
    </source>
</evidence>
<dbReference type="STRING" id="1108595.BKX93_02045"/>
<dbReference type="EMBL" id="CP017707">
    <property type="protein sequence ID" value="AOZ48895.1"/>
    <property type="molecule type" value="Genomic_DNA"/>
</dbReference>
<evidence type="ECO:0000256" key="1">
    <source>
        <dbReference type="SAM" id="SignalP"/>
    </source>
</evidence>
<feature type="chain" id="PRO_5009443031" evidence="1">
    <location>
        <begin position="19"/>
        <end position="117"/>
    </location>
</feature>